<name>A0A1X2GFF4_9FUNG</name>
<dbReference type="EMBL" id="MCGT01000018">
    <property type="protein sequence ID" value="ORX52479.1"/>
    <property type="molecule type" value="Genomic_DNA"/>
</dbReference>
<protein>
    <submittedName>
        <fullName evidence="2">Uncharacterized protein</fullName>
    </submittedName>
</protein>
<feature type="compositionally biased region" description="Basic and acidic residues" evidence="1">
    <location>
        <begin position="155"/>
        <end position="167"/>
    </location>
</feature>
<reference evidence="2 3" key="1">
    <citation type="submission" date="2016-07" db="EMBL/GenBank/DDBJ databases">
        <title>Pervasive Adenine N6-methylation of Active Genes in Fungi.</title>
        <authorList>
            <consortium name="DOE Joint Genome Institute"/>
            <person name="Mondo S.J."/>
            <person name="Dannebaum R.O."/>
            <person name="Kuo R.C."/>
            <person name="Labutti K."/>
            <person name="Haridas S."/>
            <person name="Kuo A."/>
            <person name="Salamov A."/>
            <person name="Ahrendt S.R."/>
            <person name="Lipzen A."/>
            <person name="Sullivan W."/>
            <person name="Andreopoulos W.B."/>
            <person name="Clum A."/>
            <person name="Lindquist E."/>
            <person name="Daum C."/>
            <person name="Ramamoorthy G.K."/>
            <person name="Gryganskyi A."/>
            <person name="Culley D."/>
            <person name="Magnuson J.K."/>
            <person name="James T.Y."/>
            <person name="O'Malley M.A."/>
            <person name="Stajich J.E."/>
            <person name="Spatafora J.W."/>
            <person name="Visel A."/>
            <person name="Grigoriev I.V."/>
        </authorList>
    </citation>
    <scope>NUCLEOTIDE SEQUENCE [LARGE SCALE GENOMIC DNA]</scope>
    <source>
        <strain evidence="2 3">NRRL 3301</strain>
    </source>
</reference>
<organism evidence="2 3">
    <name type="scientific">Hesseltinella vesiculosa</name>
    <dbReference type="NCBI Taxonomy" id="101127"/>
    <lineage>
        <taxon>Eukaryota</taxon>
        <taxon>Fungi</taxon>
        <taxon>Fungi incertae sedis</taxon>
        <taxon>Mucoromycota</taxon>
        <taxon>Mucoromycotina</taxon>
        <taxon>Mucoromycetes</taxon>
        <taxon>Mucorales</taxon>
        <taxon>Cunninghamellaceae</taxon>
        <taxon>Hesseltinella</taxon>
    </lineage>
</organism>
<gene>
    <name evidence="2" type="ORF">DM01DRAFT_1336853</name>
</gene>
<keyword evidence="3" id="KW-1185">Reference proteome</keyword>
<comment type="caution">
    <text evidence="2">The sequence shown here is derived from an EMBL/GenBank/DDBJ whole genome shotgun (WGS) entry which is preliminary data.</text>
</comment>
<evidence type="ECO:0000256" key="1">
    <source>
        <dbReference type="SAM" id="MobiDB-lite"/>
    </source>
</evidence>
<dbReference type="Proteomes" id="UP000242146">
    <property type="component" value="Unassembled WGS sequence"/>
</dbReference>
<sequence>METLQHIPGFEILSLTSVDPEPDDCADHDMVEWIDDCEVQENLFQFIPLVPEEAHCDKDNHIVQEIRVFFEDLGYLCEEPDQIDPTADYEAEFQQRSDQQKQSWAPRRKQRRRQQHIDLVDSTCSSIKNPSLEQTCPQSMDIASPGLSSSTSSFHHTDDDHDDDVRSPHYLGRAHAVQPSHHHPHPYQHHPYHFIHHLHHSSHSVPKPPQPNHHHHHAPSPLIR</sequence>
<proteinExistence type="predicted"/>
<evidence type="ECO:0000313" key="2">
    <source>
        <dbReference type="EMBL" id="ORX52479.1"/>
    </source>
</evidence>
<dbReference type="OrthoDB" id="2285800at2759"/>
<feature type="compositionally biased region" description="Polar residues" evidence="1">
    <location>
        <begin position="122"/>
        <end position="138"/>
    </location>
</feature>
<evidence type="ECO:0000313" key="3">
    <source>
        <dbReference type="Proteomes" id="UP000242146"/>
    </source>
</evidence>
<feature type="region of interest" description="Disordered" evidence="1">
    <location>
        <begin position="93"/>
        <end position="168"/>
    </location>
</feature>
<feature type="region of interest" description="Disordered" evidence="1">
    <location>
        <begin position="198"/>
        <end position="224"/>
    </location>
</feature>
<accession>A0A1X2GFF4</accession>
<dbReference type="AlphaFoldDB" id="A0A1X2GFF4"/>